<dbReference type="CDD" id="cd04196">
    <property type="entry name" value="GT_2_like_d"/>
    <property type="match status" value="1"/>
</dbReference>
<evidence type="ECO:0000256" key="2">
    <source>
        <dbReference type="ARBA" id="ARBA00022676"/>
    </source>
</evidence>
<dbReference type="InterPro" id="IPR001173">
    <property type="entry name" value="Glyco_trans_2-like"/>
</dbReference>
<dbReference type="AlphaFoldDB" id="A0A8B0SJY4"/>
<dbReference type="Proteomes" id="UP000664466">
    <property type="component" value="Unassembled WGS sequence"/>
</dbReference>
<evidence type="ECO:0000256" key="1">
    <source>
        <dbReference type="ARBA" id="ARBA00006739"/>
    </source>
</evidence>
<dbReference type="PANTHER" id="PTHR43685:SF5">
    <property type="entry name" value="GLYCOSYLTRANSFERASE EPSE-RELATED"/>
    <property type="match status" value="1"/>
</dbReference>
<dbReference type="PANTHER" id="PTHR43685">
    <property type="entry name" value="GLYCOSYLTRANSFERASE"/>
    <property type="match status" value="1"/>
</dbReference>
<dbReference type="EMBL" id="CP072748">
    <property type="protein sequence ID" value="QTX11325.1"/>
    <property type="molecule type" value="Genomic_DNA"/>
</dbReference>
<name>A0A8B0SJY4_9GAMM</name>
<dbReference type="SUPFAM" id="SSF53448">
    <property type="entry name" value="Nucleotide-diphospho-sugar transferases"/>
    <property type="match status" value="1"/>
</dbReference>
<keyword evidence="2" id="KW-0328">Glycosyltransferase</keyword>
<feature type="domain" description="Glycosyltransferase 2-like" evidence="4">
    <location>
        <begin position="11"/>
        <end position="122"/>
    </location>
</feature>
<evidence type="ECO:0000313" key="7">
    <source>
        <dbReference type="Proteomes" id="UP000664466"/>
    </source>
</evidence>
<comment type="similarity">
    <text evidence="1">Belongs to the glycosyltransferase 2 family.</text>
</comment>
<keyword evidence="7" id="KW-1185">Reference proteome</keyword>
<dbReference type="EMBL" id="JAFMPM010000006">
    <property type="protein sequence ID" value="MBO0613236.1"/>
    <property type="molecule type" value="Genomic_DNA"/>
</dbReference>
<dbReference type="Pfam" id="PF00535">
    <property type="entry name" value="Glycos_transf_2"/>
    <property type="match status" value="1"/>
</dbReference>
<dbReference type="InterPro" id="IPR050834">
    <property type="entry name" value="Glycosyltransf_2"/>
</dbReference>
<reference evidence="5 7" key="1">
    <citation type="submission" date="2021-03" db="EMBL/GenBank/DDBJ databases">
        <title>Draft genome and methylome analysis of Thiotrix fructosivoruns ATCC 49748.</title>
        <authorList>
            <person name="Fomenkov A."/>
            <person name="Grabovich M.Y."/>
            <person name="Roberts R.J."/>
        </authorList>
    </citation>
    <scope>NUCLEOTIDE SEQUENCE [LARGE SCALE GENOMIC DNA]</scope>
    <source>
        <strain evidence="5 7">ATCC 49748</strain>
    </source>
</reference>
<sequence length="314" mass="35404">MKPSAIPEVAILLCTYNGQHYLSDQLDSVAAQTYSHWVMWVSDDGSQDNTLSILGEYRSKWSNGRLSIVHGAASGFVANFLSLTCRTEIQAAYYAFCDQDDVWNADKLQRAVECLQAMPPDMPALYTSRTLLVDADNQPLGLSPSFHQSPCFIHALTQNVASGNTMLFNHAACLLLREAGQAVPVVAHDWWLYLLVTGAGGKVFYDASPTLRYRQHSGNLVGMKTHWLTRLVRLRTLREVWQGTFRAGNDRQLQALLRMRAKLTPQNQQIVTRFMAARERGFLPRLLGFWQVGIYREPLWSHFGLIAAALFKKI</sequence>
<accession>A0A8B0SJY4</accession>
<keyword evidence="3 6" id="KW-0808">Transferase</keyword>
<dbReference type="GO" id="GO:0016757">
    <property type="term" value="F:glycosyltransferase activity"/>
    <property type="evidence" value="ECO:0007669"/>
    <property type="project" value="UniProtKB-KW"/>
</dbReference>
<organism evidence="6">
    <name type="scientific">Thiothrix fructosivorans</name>
    <dbReference type="NCBI Taxonomy" id="111770"/>
    <lineage>
        <taxon>Bacteria</taxon>
        <taxon>Pseudomonadati</taxon>
        <taxon>Pseudomonadota</taxon>
        <taxon>Gammaproteobacteria</taxon>
        <taxon>Thiotrichales</taxon>
        <taxon>Thiotrichaceae</taxon>
        <taxon>Thiothrix</taxon>
    </lineage>
</organism>
<evidence type="ECO:0000313" key="6">
    <source>
        <dbReference type="EMBL" id="QTX11325.1"/>
    </source>
</evidence>
<dbReference type="RefSeq" id="WP_207250945.1">
    <property type="nucleotide sequence ID" value="NZ_JAFMPM010000006.1"/>
</dbReference>
<protein>
    <submittedName>
        <fullName evidence="6">Glycosyltransferase family 2 protein</fullName>
    </submittedName>
</protein>
<proteinExistence type="inferred from homology"/>
<reference evidence="6" key="2">
    <citation type="submission" date="2021-04" db="EMBL/GenBank/DDBJ databases">
        <title>Complete Genome and methylome analysis of Thiothrix fructosivorans ATCC 49748.</title>
        <authorList>
            <person name="Fomenkov A."/>
            <person name="Sun L."/>
            <person name="Vincze T."/>
            <person name="Grabovich M.Y."/>
            <person name="Roberts R.J."/>
        </authorList>
    </citation>
    <scope>NUCLEOTIDE SEQUENCE</scope>
    <source>
        <strain evidence="6">ATCC 49748</strain>
    </source>
</reference>
<dbReference type="InterPro" id="IPR029044">
    <property type="entry name" value="Nucleotide-diphossugar_trans"/>
</dbReference>
<gene>
    <name evidence="6" type="ORF">J1836_002920</name>
    <name evidence="5" type="ORF">J1836_09905</name>
</gene>
<evidence type="ECO:0000256" key="3">
    <source>
        <dbReference type="ARBA" id="ARBA00022679"/>
    </source>
</evidence>
<evidence type="ECO:0000259" key="4">
    <source>
        <dbReference type="Pfam" id="PF00535"/>
    </source>
</evidence>
<evidence type="ECO:0000313" key="5">
    <source>
        <dbReference type="EMBL" id="MBO0613236.1"/>
    </source>
</evidence>
<dbReference type="Gene3D" id="3.90.550.10">
    <property type="entry name" value="Spore Coat Polysaccharide Biosynthesis Protein SpsA, Chain A"/>
    <property type="match status" value="1"/>
</dbReference>